<reference evidence="1 2" key="2">
    <citation type="submission" date="2024-08" db="EMBL/GenBank/DDBJ databases">
        <title>Phylogenomic analyses of a clade within the roseobacter group suggest taxonomic reassignments of species of the genera Aestuariivita, Citreicella, Loktanella, Nautella, Pelagibaca, Ruegeria, Thalassobius, Thiobacimonas and Tropicibacter, and the proposal o.</title>
        <authorList>
            <person name="Jeon C.O."/>
        </authorList>
    </citation>
    <scope>NUCLEOTIDE SEQUENCE [LARGE SCALE GENOMIC DNA]</scope>
    <source>
        <strain evidence="1 2">SS1-5</strain>
    </source>
</reference>
<evidence type="ECO:0000313" key="2">
    <source>
        <dbReference type="Proteomes" id="UP001470809"/>
    </source>
</evidence>
<gene>
    <name evidence="1" type="ORF">AABB31_05035</name>
</gene>
<dbReference type="RefSeq" id="WP_342077580.1">
    <property type="nucleotide sequence ID" value="NZ_CP151767.2"/>
</dbReference>
<protein>
    <submittedName>
        <fullName evidence="1">Uncharacterized protein</fullName>
    </submittedName>
</protein>
<name>A0AAN0MBK2_9RHOB</name>
<evidence type="ECO:0000313" key="1">
    <source>
        <dbReference type="EMBL" id="WZU68289.1"/>
    </source>
</evidence>
<dbReference type="EMBL" id="CP151767">
    <property type="protein sequence ID" value="WZU68289.1"/>
    <property type="molecule type" value="Genomic_DNA"/>
</dbReference>
<dbReference type="KEGG" id="yrh:AABB31_05035"/>
<dbReference type="Proteomes" id="UP001470809">
    <property type="component" value="Chromosome"/>
</dbReference>
<keyword evidence="2" id="KW-1185">Reference proteome</keyword>
<dbReference type="AlphaFoldDB" id="A0AAN0MBK2"/>
<reference evidence="2" key="1">
    <citation type="submission" date="2024-04" db="EMBL/GenBank/DDBJ databases">
        <title>Phylogenomic analyses of a clade within the roseobacter group suggest taxonomic reassignments of species of the genera Aestuariivita, Citreicella, Loktanella, Nautella, Pelagibaca, Ruegeria, Thalassobius, Thiobacimonas and Tropicibacter, and the proposal o.</title>
        <authorList>
            <person name="Jeon C.O."/>
        </authorList>
    </citation>
    <scope>NUCLEOTIDE SEQUENCE [LARGE SCALE GENOMIC DNA]</scope>
    <source>
        <strain evidence="2">SS1-5</strain>
    </source>
</reference>
<organism evidence="1 2">
    <name type="scientific">Yoonia rhodophyticola</name>
    <dbReference type="NCBI Taxonomy" id="3137370"/>
    <lineage>
        <taxon>Bacteria</taxon>
        <taxon>Pseudomonadati</taxon>
        <taxon>Pseudomonadota</taxon>
        <taxon>Alphaproteobacteria</taxon>
        <taxon>Rhodobacterales</taxon>
        <taxon>Paracoccaceae</taxon>
        <taxon>Yoonia</taxon>
    </lineage>
</organism>
<proteinExistence type="predicted"/>
<sequence>MSSKLTTNDFNTGSYPQLLELNWRDIHPAIRSGAGQRTNHAKRFFWATKCFFDLRSGSDKNVEKLEDRKHHACNGQSLEKRPSLDRLPIRSAIRWVRQTKSERTTTRDYAFD</sequence>
<accession>A0AAN0MBK2</accession>